<dbReference type="RefSeq" id="WP_013722739.1">
    <property type="nucleotide sequence ID" value="NC_015422.1"/>
</dbReference>
<feature type="domain" description="Helix-turn-helix" evidence="1">
    <location>
        <begin position="10"/>
        <end position="65"/>
    </location>
</feature>
<dbReference type="eggNOG" id="ENOG5032Z26">
    <property type="taxonomic scope" value="Bacteria"/>
</dbReference>
<reference evidence="2 3" key="1">
    <citation type="journal article" date="2011" name="J. Bacteriol.">
        <title>Genome Sequences of Alicycliphilus denitrificans Strains BC and K601T.</title>
        <authorList>
            <person name="Oosterkamp M.J."/>
            <person name="Veuskens T."/>
            <person name="Plugge C.M."/>
            <person name="Langenhoff A.A."/>
            <person name="Gerritse J."/>
            <person name="van Berkel W.J."/>
            <person name="Pieper D.H."/>
            <person name="Junca H."/>
            <person name="Goodwin L.A."/>
            <person name="Daligault H.E."/>
            <person name="Bruce D.C."/>
            <person name="Detter J.C."/>
            <person name="Tapia R."/>
            <person name="Han C.S."/>
            <person name="Land M.L."/>
            <person name="Hauser L.J."/>
            <person name="Smidt H."/>
            <person name="Stams A.J."/>
        </authorList>
    </citation>
    <scope>NUCLEOTIDE SEQUENCE [LARGE SCALE GENOMIC DNA]</scope>
    <source>
        <strain evidence="3">DSM 14773 / CIP 107495 / K601</strain>
    </source>
</reference>
<dbReference type="EMBL" id="CP002657">
    <property type="protein sequence ID" value="AEB85782.1"/>
    <property type="molecule type" value="Genomic_DNA"/>
</dbReference>
<dbReference type="InterPro" id="IPR009061">
    <property type="entry name" value="DNA-bd_dom_put_sf"/>
</dbReference>
<dbReference type="OrthoDB" id="9806994at2"/>
<evidence type="ECO:0000313" key="2">
    <source>
        <dbReference type="EMBL" id="AEB85782.1"/>
    </source>
</evidence>
<organism evidence="2 3">
    <name type="scientific">Alicycliphilus denitrificans (strain DSM 14773 / CIP 107495 / K601)</name>
    <dbReference type="NCBI Taxonomy" id="596154"/>
    <lineage>
        <taxon>Bacteria</taxon>
        <taxon>Pseudomonadati</taxon>
        <taxon>Pseudomonadota</taxon>
        <taxon>Betaproteobacteria</taxon>
        <taxon>Burkholderiales</taxon>
        <taxon>Comamonadaceae</taxon>
        <taxon>Alicycliphilus</taxon>
    </lineage>
</organism>
<proteinExistence type="predicted"/>
<dbReference type="SUPFAM" id="SSF46955">
    <property type="entry name" value="Putative DNA-binding domain"/>
    <property type="match status" value="1"/>
</dbReference>
<accession>F4GAR9</accession>
<dbReference type="AlphaFoldDB" id="F4GAR9"/>
<dbReference type="STRING" id="596154.Alide2_3452"/>
<protein>
    <recommendedName>
        <fullName evidence="1">Helix-turn-helix domain-containing protein</fullName>
    </recommendedName>
</protein>
<evidence type="ECO:0000259" key="1">
    <source>
        <dbReference type="Pfam" id="PF12728"/>
    </source>
</evidence>
<dbReference type="KEGG" id="adk:Alide2_3452"/>
<dbReference type="InterPro" id="IPR041657">
    <property type="entry name" value="HTH_17"/>
</dbReference>
<evidence type="ECO:0000313" key="3">
    <source>
        <dbReference type="Proteomes" id="UP000007938"/>
    </source>
</evidence>
<gene>
    <name evidence="2" type="ordered locus">Alide2_3452</name>
</gene>
<sequence>MPTTELTRGMTEEQAAAYLGISRSTLRHGRSEGARRNRMTPPPFVKLGRKIVYLKDDLDTWLLKHRSDLATGSVSHV</sequence>
<keyword evidence="3" id="KW-1185">Reference proteome</keyword>
<dbReference type="HOGENOM" id="CLU_140176_9_5_4"/>
<reference evidence="2 3" key="2">
    <citation type="submission" date="2011-04" db="EMBL/GenBank/DDBJ databases">
        <title>Complete sequence of chromosome of Alicycliphilus denitrificans K601.</title>
        <authorList>
            <consortium name="US DOE Joint Genome Institute"/>
            <person name="Lucas S."/>
            <person name="Han J."/>
            <person name="Lapidus A."/>
            <person name="Cheng J.-F."/>
            <person name="Goodwin L."/>
            <person name="Pitluck S."/>
            <person name="Peters L."/>
            <person name="Zeytun A."/>
            <person name="Detter J.C."/>
            <person name="Han C."/>
            <person name="Tapia R."/>
            <person name="Land M."/>
            <person name="Hauser L."/>
            <person name="Kyrpides N."/>
            <person name="Ivanova N."/>
            <person name="Mikhailova N."/>
            <person name="Pagani I."/>
            <person name="Oosterkamp M."/>
            <person name="Pieper D."/>
            <person name="van Berkel W."/>
            <person name="Langenhoff A."/>
            <person name="Smidt H."/>
            <person name="Stams A."/>
            <person name="Woyke T."/>
        </authorList>
    </citation>
    <scope>NUCLEOTIDE SEQUENCE [LARGE SCALE GENOMIC DNA]</scope>
    <source>
        <strain evidence="3">DSM 14773 / CIP 107495 / K601</strain>
    </source>
</reference>
<name>F4GAR9_ALIDK</name>
<dbReference type="Pfam" id="PF12728">
    <property type="entry name" value="HTH_17"/>
    <property type="match status" value="1"/>
</dbReference>
<dbReference type="Proteomes" id="UP000007938">
    <property type="component" value="Chromosome"/>
</dbReference>